<keyword evidence="2" id="KW-1185">Reference proteome</keyword>
<dbReference type="Proteomes" id="UP001497623">
    <property type="component" value="Unassembled WGS sequence"/>
</dbReference>
<dbReference type="AlphaFoldDB" id="A0AAV2SQX1"/>
<proteinExistence type="predicted"/>
<evidence type="ECO:0000313" key="2">
    <source>
        <dbReference type="Proteomes" id="UP001497623"/>
    </source>
</evidence>
<name>A0AAV2SQX1_MEGNR</name>
<feature type="non-terminal residue" evidence="1">
    <location>
        <position position="1"/>
    </location>
</feature>
<evidence type="ECO:0000313" key="1">
    <source>
        <dbReference type="EMBL" id="CAL4240626.1"/>
    </source>
</evidence>
<sequence>NFSYSDKEGIESAWHPRRGRNCTVPAINLRGPKRYQTMRNASFSVRGPSLFNALPASIRNMTGCSVDSFKSSLDKYLSTVPDEPQIRGYTSIRRAETNSLLQMTQLATSQTNPVGRDSQ</sequence>
<gene>
    <name evidence="1" type="ORF">MNOR_LOCUS40610</name>
</gene>
<comment type="caution">
    <text evidence="1">The sequence shown here is derived from an EMBL/GenBank/DDBJ whole genome shotgun (WGS) entry which is preliminary data.</text>
</comment>
<dbReference type="EMBL" id="CAXKWB010127854">
    <property type="protein sequence ID" value="CAL4240626.1"/>
    <property type="molecule type" value="Genomic_DNA"/>
</dbReference>
<organism evidence="1 2">
    <name type="scientific">Meganyctiphanes norvegica</name>
    <name type="common">Northern krill</name>
    <name type="synonym">Thysanopoda norvegica</name>
    <dbReference type="NCBI Taxonomy" id="48144"/>
    <lineage>
        <taxon>Eukaryota</taxon>
        <taxon>Metazoa</taxon>
        <taxon>Ecdysozoa</taxon>
        <taxon>Arthropoda</taxon>
        <taxon>Crustacea</taxon>
        <taxon>Multicrustacea</taxon>
        <taxon>Malacostraca</taxon>
        <taxon>Eumalacostraca</taxon>
        <taxon>Eucarida</taxon>
        <taxon>Euphausiacea</taxon>
        <taxon>Euphausiidae</taxon>
        <taxon>Meganyctiphanes</taxon>
    </lineage>
</organism>
<reference evidence="1 2" key="1">
    <citation type="submission" date="2024-05" db="EMBL/GenBank/DDBJ databases">
        <authorList>
            <person name="Wallberg A."/>
        </authorList>
    </citation>
    <scope>NUCLEOTIDE SEQUENCE [LARGE SCALE GENOMIC DNA]</scope>
</reference>
<protein>
    <submittedName>
        <fullName evidence="1">Uncharacterized protein</fullName>
    </submittedName>
</protein>
<accession>A0AAV2SQX1</accession>